<organism evidence="6 7">
    <name type="scientific">Longimicrobium terrae</name>
    <dbReference type="NCBI Taxonomy" id="1639882"/>
    <lineage>
        <taxon>Bacteria</taxon>
        <taxon>Pseudomonadati</taxon>
        <taxon>Gemmatimonadota</taxon>
        <taxon>Longimicrobiia</taxon>
        <taxon>Longimicrobiales</taxon>
        <taxon>Longimicrobiaceae</taxon>
        <taxon>Longimicrobium</taxon>
    </lineage>
</organism>
<evidence type="ECO:0000259" key="5">
    <source>
        <dbReference type="PROSITE" id="PS51820"/>
    </source>
</evidence>
<dbReference type="Pfam" id="PF00933">
    <property type="entry name" value="Glyco_hydro_3"/>
    <property type="match status" value="1"/>
</dbReference>
<evidence type="ECO:0000256" key="4">
    <source>
        <dbReference type="SAM" id="SignalP"/>
    </source>
</evidence>
<dbReference type="InterPro" id="IPR001764">
    <property type="entry name" value="Glyco_hydro_3_N"/>
</dbReference>
<keyword evidence="2 4" id="KW-0732">Signal</keyword>
<protein>
    <submittedName>
        <fullName evidence="6">Beta-glucosidase</fullName>
        <ecNumber evidence="6">3.2.1.21</ecNumber>
    </submittedName>
</protein>
<feature type="signal peptide" evidence="4">
    <location>
        <begin position="1"/>
        <end position="27"/>
    </location>
</feature>
<dbReference type="Pfam" id="PF07691">
    <property type="entry name" value="PA14"/>
    <property type="match status" value="1"/>
</dbReference>
<dbReference type="Gene3D" id="2.60.40.10">
    <property type="entry name" value="Immunoglobulins"/>
    <property type="match status" value="1"/>
</dbReference>
<dbReference type="GO" id="GO:0045493">
    <property type="term" value="P:xylan catabolic process"/>
    <property type="evidence" value="ECO:0007669"/>
    <property type="project" value="InterPro"/>
</dbReference>
<keyword evidence="3 6" id="KW-0378">Hydrolase</keyword>
<evidence type="ECO:0000313" key="7">
    <source>
        <dbReference type="Proteomes" id="UP000582837"/>
    </source>
</evidence>
<dbReference type="EC" id="3.2.1.21" evidence="6"/>
<evidence type="ECO:0000256" key="1">
    <source>
        <dbReference type="ARBA" id="ARBA00005336"/>
    </source>
</evidence>
<dbReference type="InterPro" id="IPR011658">
    <property type="entry name" value="PA14_dom"/>
</dbReference>
<dbReference type="InterPro" id="IPR044993">
    <property type="entry name" value="BXL"/>
</dbReference>
<dbReference type="SMART" id="SM00758">
    <property type="entry name" value="PA14"/>
    <property type="match status" value="1"/>
</dbReference>
<dbReference type="SUPFAM" id="SSF51445">
    <property type="entry name" value="(Trans)glycosidases"/>
    <property type="match status" value="1"/>
</dbReference>
<feature type="chain" id="PRO_5032541202" evidence="4">
    <location>
        <begin position="28"/>
        <end position="875"/>
    </location>
</feature>
<dbReference type="PANTHER" id="PTHR42721">
    <property type="entry name" value="SUGAR HYDROLASE-RELATED"/>
    <property type="match status" value="1"/>
</dbReference>
<name>A0A841H2J3_9BACT</name>
<dbReference type="PRINTS" id="PR00133">
    <property type="entry name" value="GLHYDRLASE3"/>
</dbReference>
<dbReference type="GO" id="GO:0031222">
    <property type="term" value="P:arabinan catabolic process"/>
    <property type="evidence" value="ECO:0007669"/>
    <property type="project" value="TreeGrafter"/>
</dbReference>
<dbReference type="InterPro" id="IPR026891">
    <property type="entry name" value="Fn3-like"/>
</dbReference>
<dbReference type="InterPro" id="IPR017853">
    <property type="entry name" value="GH"/>
</dbReference>
<evidence type="ECO:0000256" key="2">
    <source>
        <dbReference type="ARBA" id="ARBA00022729"/>
    </source>
</evidence>
<evidence type="ECO:0000256" key="3">
    <source>
        <dbReference type="ARBA" id="ARBA00022801"/>
    </source>
</evidence>
<comment type="caution">
    <text evidence="6">The sequence shown here is derived from an EMBL/GenBank/DDBJ whole genome shotgun (WGS) entry which is preliminary data.</text>
</comment>
<dbReference type="GO" id="GO:0008422">
    <property type="term" value="F:beta-glucosidase activity"/>
    <property type="evidence" value="ECO:0007669"/>
    <property type="project" value="UniProtKB-EC"/>
</dbReference>
<reference evidence="6 7" key="1">
    <citation type="submission" date="2020-08" db="EMBL/GenBank/DDBJ databases">
        <title>Genomic Encyclopedia of Type Strains, Phase IV (KMG-IV): sequencing the most valuable type-strain genomes for metagenomic binning, comparative biology and taxonomic classification.</title>
        <authorList>
            <person name="Goeker M."/>
        </authorList>
    </citation>
    <scope>NUCLEOTIDE SEQUENCE [LARGE SCALE GENOMIC DNA]</scope>
    <source>
        <strain evidence="6 7">DSM 29007</strain>
    </source>
</reference>
<keyword evidence="7" id="KW-1185">Reference proteome</keyword>
<accession>A0A841H2J3</accession>
<sequence length="875" mass="96142">MVASRNSILKALAAWCGLLLGAQSVSAQAPAYLNPDLPVAQRVNDLVARMTLEEKVSQMLDQAPAIDRLGVPRYNWWNEALHGVARSGLATSFPQAIGYAATWNDSLVHRMAVAISDEARAKHHEYVRHDRRLRYQGLTLWSPNINIFRDPRWGRGQETYGEDPFLTGSLGVQFIRGLQGDDSTYLKTVATVKHFAVHSGPEPERHVFDAVVGERDLREAYLPHFERGIREGGAYSLMCAYNRVNALAACGSEPLLQGILRREWGFDGFVVSDCWAVDDIYLNHKLVATPEEAAALAVRSGTDLDCGSKVYPALVNAVRQGLISEAEIDAAVRRLFTGRFRLGMFDPPSRVPYAQIPYSVVDQPAHRELARQVARESIVLLKNDGVLPLRRDLGTLAVIGPNADQWLMLLGNYNGVPSDVITPLRGIREAVAPGTRVLYARGADLADGFPFHEIVPAAALGGPDGRPGLRAEYFGTGALEGAPLFTGTDSTLNADWHDRAPRADMNDDDFGVRWTGTLRPTRTGTYRLGMIATTRFELYLADTLLVRSQYNYRDELGDPRVVSAEPVHLEAGRAYPIRVDAHESYGDAQVQLVWDAPPGDLEGEAMDAARQADAVVLFLGLSPRLEGEEMKVEVDGFRGGDRTSLDLPASQQRLLERVTALGKPTVLVLLNGSALSVGWAQEHVPAIVEAWYPGQAGNAIADVLFGDYNPAGRLPVTFYRRVEDLPPFGEYAMAGRTYRFFRGEPLYAFGHGLSYTTFRYANLRTSAASVAPGGQVTVSVDVTNTGARAGDEVVQLYVSYPGSAVERPVRELKGFARVPLQPGQTRTVQMTLRADELRYWDADNDRWLLEPRPVRLQVGASSADLRVEQMLGVGP</sequence>
<keyword evidence="6" id="KW-0326">Glycosidase</keyword>
<dbReference type="FunFam" id="2.60.40.10:FF:000495">
    <property type="entry name" value="Periplasmic beta-glucosidase"/>
    <property type="match status" value="1"/>
</dbReference>
<dbReference type="AlphaFoldDB" id="A0A841H2J3"/>
<dbReference type="PANTHER" id="PTHR42721:SF3">
    <property type="entry name" value="BETA-D-XYLOSIDASE 5-RELATED"/>
    <property type="match status" value="1"/>
</dbReference>
<dbReference type="Proteomes" id="UP000582837">
    <property type="component" value="Unassembled WGS sequence"/>
</dbReference>
<dbReference type="SUPFAM" id="SSF52279">
    <property type="entry name" value="Beta-D-glucan exohydrolase, C-terminal domain"/>
    <property type="match status" value="1"/>
</dbReference>
<dbReference type="InterPro" id="IPR037524">
    <property type="entry name" value="PA14/GLEYA"/>
</dbReference>
<feature type="domain" description="PA14" evidence="5">
    <location>
        <begin position="464"/>
        <end position="608"/>
    </location>
</feature>
<proteinExistence type="inferred from homology"/>
<gene>
    <name evidence="6" type="ORF">HNQ61_003973</name>
</gene>
<dbReference type="InterPro" id="IPR002772">
    <property type="entry name" value="Glyco_hydro_3_C"/>
</dbReference>
<dbReference type="EMBL" id="JACHIA010000014">
    <property type="protein sequence ID" value="MBB6072311.1"/>
    <property type="molecule type" value="Genomic_DNA"/>
</dbReference>
<dbReference type="InterPro" id="IPR013783">
    <property type="entry name" value="Ig-like_fold"/>
</dbReference>
<comment type="similarity">
    <text evidence="1">Belongs to the glycosyl hydrolase 3 family.</text>
</comment>
<dbReference type="Pfam" id="PF01915">
    <property type="entry name" value="Glyco_hydro_3_C"/>
    <property type="match status" value="1"/>
</dbReference>
<dbReference type="Gene3D" id="3.20.20.300">
    <property type="entry name" value="Glycoside hydrolase, family 3, N-terminal domain"/>
    <property type="match status" value="1"/>
</dbReference>
<dbReference type="InterPro" id="IPR036881">
    <property type="entry name" value="Glyco_hydro_3_C_sf"/>
</dbReference>
<dbReference type="SMART" id="SM01217">
    <property type="entry name" value="Fn3_like"/>
    <property type="match status" value="1"/>
</dbReference>
<dbReference type="PROSITE" id="PS51820">
    <property type="entry name" value="PA14"/>
    <property type="match status" value="1"/>
</dbReference>
<dbReference type="RefSeq" id="WP_170036475.1">
    <property type="nucleotide sequence ID" value="NZ_JABDTL010000002.1"/>
</dbReference>
<evidence type="ECO:0000313" key="6">
    <source>
        <dbReference type="EMBL" id="MBB6072311.1"/>
    </source>
</evidence>
<dbReference type="Gene3D" id="3.40.50.1700">
    <property type="entry name" value="Glycoside hydrolase family 3 C-terminal domain"/>
    <property type="match status" value="2"/>
</dbReference>
<dbReference type="SUPFAM" id="SSF56988">
    <property type="entry name" value="Anthrax protective antigen"/>
    <property type="match status" value="1"/>
</dbReference>
<dbReference type="InterPro" id="IPR036962">
    <property type="entry name" value="Glyco_hydro_3_N_sf"/>
</dbReference>
<dbReference type="Pfam" id="PF14310">
    <property type="entry name" value="Fn3-like"/>
    <property type="match status" value="1"/>
</dbReference>
<dbReference type="GO" id="GO:0009044">
    <property type="term" value="F:xylan 1,4-beta-xylosidase activity"/>
    <property type="evidence" value="ECO:0007669"/>
    <property type="project" value="InterPro"/>
</dbReference>
<dbReference type="GO" id="GO:0046556">
    <property type="term" value="F:alpha-L-arabinofuranosidase activity"/>
    <property type="evidence" value="ECO:0007669"/>
    <property type="project" value="TreeGrafter"/>
</dbReference>